<evidence type="ECO:0000313" key="7">
    <source>
        <dbReference type="EMBL" id="WVZ59688.1"/>
    </source>
</evidence>
<keyword evidence="2" id="KW-0433">Leucine-rich repeat</keyword>
<reference evidence="7 8" key="1">
    <citation type="submission" date="2024-02" db="EMBL/GenBank/DDBJ databases">
        <title>High-quality chromosome-scale genome assembly of Pensacola bahiagrass (Paspalum notatum Flugge var. saurae).</title>
        <authorList>
            <person name="Vega J.M."/>
            <person name="Podio M."/>
            <person name="Orjuela J."/>
            <person name="Siena L.A."/>
            <person name="Pessino S.C."/>
            <person name="Combes M.C."/>
            <person name="Mariac C."/>
            <person name="Albertini E."/>
            <person name="Pupilli F."/>
            <person name="Ortiz J.P.A."/>
            <person name="Leblanc O."/>
        </authorList>
    </citation>
    <scope>NUCLEOTIDE SEQUENCE [LARGE SCALE GENOMIC DNA]</scope>
    <source>
        <strain evidence="7">R1</strain>
        <tissue evidence="7">Leaf</tissue>
    </source>
</reference>
<evidence type="ECO:0000256" key="3">
    <source>
        <dbReference type="ARBA" id="ARBA00022737"/>
    </source>
</evidence>
<evidence type="ECO:0000256" key="2">
    <source>
        <dbReference type="ARBA" id="ARBA00022614"/>
    </source>
</evidence>
<evidence type="ECO:0000259" key="6">
    <source>
        <dbReference type="Pfam" id="PF18052"/>
    </source>
</evidence>
<dbReference type="PANTHER" id="PTHR19338">
    <property type="entry name" value="TRANSLOCASE OF INNER MITOCHONDRIAL MEMBRANE 13 HOMOLOG"/>
    <property type="match status" value="1"/>
</dbReference>
<dbReference type="GO" id="GO:0006952">
    <property type="term" value="P:defense response"/>
    <property type="evidence" value="ECO:0007669"/>
    <property type="project" value="UniProtKB-KW"/>
</dbReference>
<protein>
    <recommendedName>
        <fullName evidence="6">Disease resistance N-terminal domain-containing protein</fullName>
    </recommendedName>
</protein>
<accession>A0AAQ3SRT0</accession>
<dbReference type="InterPro" id="IPR041118">
    <property type="entry name" value="Rx_N"/>
</dbReference>
<evidence type="ECO:0000256" key="4">
    <source>
        <dbReference type="ARBA" id="ARBA00022741"/>
    </source>
</evidence>
<evidence type="ECO:0000256" key="5">
    <source>
        <dbReference type="ARBA" id="ARBA00022821"/>
    </source>
</evidence>
<dbReference type="EMBL" id="CP144746">
    <property type="protein sequence ID" value="WVZ59688.1"/>
    <property type="molecule type" value="Genomic_DNA"/>
</dbReference>
<feature type="domain" description="Disease resistance N-terminal" evidence="6">
    <location>
        <begin position="8"/>
        <end position="85"/>
    </location>
</feature>
<dbReference type="Gene3D" id="1.20.5.4130">
    <property type="match status" value="1"/>
</dbReference>
<keyword evidence="5" id="KW-0611">Plant defense</keyword>
<comment type="similarity">
    <text evidence="1">Belongs to the disease resistance NB-LRR family.</text>
</comment>
<keyword evidence="8" id="KW-1185">Reference proteome</keyword>
<organism evidence="7 8">
    <name type="scientific">Paspalum notatum var. saurae</name>
    <dbReference type="NCBI Taxonomy" id="547442"/>
    <lineage>
        <taxon>Eukaryota</taxon>
        <taxon>Viridiplantae</taxon>
        <taxon>Streptophyta</taxon>
        <taxon>Embryophyta</taxon>
        <taxon>Tracheophyta</taxon>
        <taxon>Spermatophyta</taxon>
        <taxon>Magnoliopsida</taxon>
        <taxon>Liliopsida</taxon>
        <taxon>Poales</taxon>
        <taxon>Poaceae</taxon>
        <taxon>PACMAD clade</taxon>
        <taxon>Panicoideae</taxon>
        <taxon>Andropogonodae</taxon>
        <taxon>Paspaleae</taxon>
        <taxon>Paspalinae</taxon>
        <taxon>Paspalum</taxon>
    </lineage>
</organism>
<dbReference type="Proteomes" id="UP001341281">
    <property type="component" value="Chromosome 02"/>
</dbReference>
<proteinExistence type="inferred from homology"/>
<dbReference type="Pfam" id="PF18052">
    <property type="entry name" value="Rx_N"/>
    <property type="match status" value="1"/>
</dbReference>
<evidence type="ECO:0000256" key="1">
    <source>
        <dbReference type="ARBA" id="ARBA00008894"/>
    </source>
</evidence>
<sequence>MAAQTHGAVDSLLGLLSSAIKDEAQMLGGVHGDVQFIKDEMDSMNGFLMHLTKTTESEHDDQLRAWTKQVRDIAYVAEDCIEVYVRDLSPPDAGVLAFLRHLPVYLRMAPSRHRVATKIRELKLRVREVGERRHRPCHGDQAVG</sequence>
<dbReference type="GO" id="GO:0000166">
    <property type="term" value="F:nucleotide binding"/>
    <property type="evidence" value="ECO:0007669"/>
    <property type="project" value="UniProtKB-KW"/>
</dbReference>
<keyword evidence="3" id="KW-0677">Repeat</keyword>
<name>A0AAQ3SRT0_PASNO</name>
<gene>
    <name evidence="7" type="ORF">U9M48_009798</name>
</gene>
<dbReference type="AlphaFoldDB" id="A0AAQ3SRT0"/>
<dbReference type="InterPro" id="IPR038005">
    <property type="entry name" value="RX-like_CC"/>
</dbReference>
<dbReference type="CDD" id="cd14798">
    <property type="entry name" value="RX-CC_like"/>
    <property type="match status" value="1"/>
</dbReference>
<keyword evidence="4" id="KW-0547">Nucleotide-binding</keyword>
<evidence type="ECO:0000313" key="8">
    <source>
        <dbReference type="Proteomes" id="UP001341281"/>
    </source>
</evidence>
<dbReference type="PANTHER" id="PTHR19338:SF0">
    <property type="entry name" value="MITOCHONDRIAL IMPORT INNER MEMBRANE TRANSLOCASE SUBUNIT TIM13"/>
    <property type="match status" value="1"/>
</dbReference>